<evidence type="ECO:0000256" key="1">
    <source>
        <dbReference type="SAM" id="MobiDB-lite"/>
    </source>
</evidence>
<name>A0ABD2XXC2_9GENT</name>
<evidence type="ECO:0000313" key="2">
    <source>
        <dbReference type="EMBL" id="KAL3499858.1"/>
    </source>
</evidence>
<dbReference type="Proteomes" id="UP001630127">
    <property type="component" value="Unassembled WGS sequence"/>
</dbReference>
<organism evidence="2 3">
    <name type="scientific">Cinchona calisaya</name>
    <dbReference type="NCBI Taxonomy" id="153742"/>
    <lineage>
        <taxon>Eukaryota</taxon>
        <taxon>Viridiplantae</taxon>
        <taxon>Streptophyta</taxon>
        <taxon>Embryophyta</taxon>
        <taxon>Tracheophyta</taxon>
        <taxon>Spermatophyta</taxon>
        <taxon>Magnoliopsida</taxon>
        <taxon>eudicotyledons</taxon>
        <taxon>Gunneridae</taxon>
        <taxon>Pentapetalae</taxon>
        <taxon>asterids</taxon>
        <taxon>lamiids</taxon>
        <taxon>Gentianales</taxon>
        <taxon>Rubiaceae</taxon>
        <taxon>Cinchonoideae</taxon>
        <taxon>Cinchoneae</taxon>
        <taxon>Cinchona</taxon>
    </lineage>
</organism>
<sequence>MHFNLDVEFDNDNFPSNSEGNENNLSHDIEIGDWNEMDAFSYEAIMQMTYQTNDEADQFYNMYDKVGFVIKDLYNKIGSEIRKETNAEGAINYFSRRKDFDRMFYHKYCIDGSSTNQDGTTPADSISQQTAKLCVRSYKHYRPPSEEHNVGDLLLDRKNHLSNNFKSNEELEEQGLKEMKTLVKKGLRFTCGITNTRQKEQKSPKGKLFRTLHGKADVVAKSNNKLRNVRNTKGSKLGFQKVGAWEVAIYLLLDESRG</sequence>
<feature type="region of interest" description="Disordered" evidence="1">
    <location>
        <begin position="1"/>
        <end position="24"/>
    </location>
</feature>
<gene>
    <name evidence="2" type="ORF">ACH5RR_038951</name>
</gene>
<dbReference type="EMBL" id="JBJUIK010000016">
    <property type="protein sequence ID" value="KAL3499858.1"/>
    <property type="molecule type" value="Genomic_DNA"/>
</dbReference>
<proteinExistence type="predicted"/>
<evidence type="ECO:0008006" key="4">
    <source>
        <dbReference type="Google" id="ProtNLM"/>
    </source>
</evidence>
<keyword evidence="3" id="KW-1185">Reference proteome</keyword>
<protein>
    <recommendedName>
        <fullName evidence="4">Protein FAR1-RELATED SEQUENCE</fullName>
    </recommendedName>
</protein>
<evidence type="ECO:0000313" key="3">
    <source>
        <dbReference type="Proteomes" id="UP001630127"/>
    </source>
</evidence>
<accession>A0ABD2XXC2</accession>
<feature type="compositionally biased region" description="Polar residues" evidence="1">
    <location>
        <begin position="13"/>
        <end position="24"/>
    </location>
</feature>
<dbReference type="AlphaFoldDB" id="A0ABD2XXC2"/>
<reference evidence="2 3" key="1">
    <citation type="submission" date="2024-11" db="EMBL/GenBank/DDBJ databases">
        <title>A near-complete genome assembly of Cinchona calisaya.</title>
        <authorList>
            <person name="Lian D.C."/>
            <person name="Zhao X.W."/>
            <person name="Wei L."/>
        </authorList>
    </citation>
    <scope>NUCLEOTIDE SEQUENCE [LARGE SCALE GENOMIC DNA]</scope>
    <source>
        <tissue evidence="2">Nenye</tissue>
    </source>
</reference>
<comment type="caution">
    <text evidence="2">The sequence shown here is derived from an EMBL/GenBank/DDBJ whole genome shotgun (WGS) entry which is preliminary data.</text>
</comment>